<dbReference type="SMART" id="SM01043">
    <property type="entry name" value="BTAD"/>
    <property type="match status" value="1"/>
</dbReference>
<name>A0ABV7YHE1_9ACTN</name>
<dbReference type="Gene3D" id="1.10.10.10">
    <property type="entry name" value="Winged helix-like DNA-binding domain superfamily/Winged helix DNA-binding domain"/>
    <property type="match status" value="1"/>
</dbReference>
<dbReference type="Pfam" id="PF13401">
    <property type="entry name" value="AAA_22"/>
    <property type="match status" value="1"/>
</dbReference>
<dbReference type="InterPro" id="IPR027417">
    <property type="entry name" value="P-loop_NTPase"/>
</dbReference>
<evidence type="ECO:0000256" key="3">
    <source>
        <dbReference type="SAM" id="MobiDB-lite"/>
    </source>
</evidence>
<dbReference type="InterPro" id="IPR059106">
    <property type="entry name" value="WHD_MalT"/>
</dbReference>
<dbReference type="InterPro" id="IPR005158">
    <property type="entry name" value="BTAD"/>
</dbReference>
<dbReference type="Pfam" id="PF00486">
    <property type="entry name" value="Trans_reg_C"/>
    <property type="match status" value="1"/>
</dbReference>
<accession>A0ABV7YHE1</accession>
<keyword evidence="7" id="KW-1185">Reference proteome</keyword>
<evidence type="ECO:0000259" key="4">
    <source>
        <dbReference type="SMART" id="SM00862"/>
    </source>
</evidence>
<gene>
    <name evidence="6" type="ORF">ACFOUW_28345</name>
</gene>
<feature type="domain" description="OmpR/PhoB-type" evidence="4">
    <location>
        <begin position="707"/>
        <end position="788"/>
    </location>
</feature>
<dbReference type="InterPro" id="IPR051677">
    <property type="entry name" value="AfsR-DnrI-RedD_regulator"/>
</dbReference>
<comment type="caution">
    <text evidence="6">The sequence shown here is derived from an EMBL/GenBank/DDBJ whole genome shotgun (WGS) entry which is preliminary data.</text>
</comment>
<evidence type="ECO:0000313" key="6">
    <source>
        <dbReference type="EMBL" id="MFC3764780.1"/>
    </source>
</evidence>
<dbReference type="InterPro" id="IPR049945">
    <property type="entry name" value="AAA_22"/>
</dbReference>
<dbReference type="Proteomes" id="UP001595699">
    <property type="component" value="Unassembled WGS sequence"/>
</dbReference>
<dbReference type="SUPFAM" id="SSF46894">
    <property type="entry name" value="C-terminal effector domain of the bipartite response regulators"/>
    <property type="match status" value="1"/>
</dbReference>
<protein>
    <submittedName>
        <fullName evidence="6">BTAD domain-containing putative transcriptional regulator</fullName>
    </submittedName>
</protein>
<dbReference type="RefSeq" id="WP_205121570.1">
    <property type="nucleotide sequence ID" value="NZ_JAFBCM010000001.1"/>
</dbReference>
<organism evidence="6 7">
    <name type="scientific">Tenggerimyces flavus</name>
    <dbReference type="NCBI Taxonomy" id="1708749"/>
    <lineage>
        <taxon>Bacteria</taxon>
        <taxon>Bacillati</taxon>
        <taxon>Actinomycetota</taxon>
        <taxon>Actinomycetes</taxon>
        <taxon>Propionibacteriales</taxon>
        <taxon>Nocardioidaceae</taxon>
        <taxon>Tenggerimyces</taxon>
    </lineage>
</organism>
<evidence type="ECO:0000256" key="2">
    <source>
        <dbReference type="ARBA" id="ARBA00023125"/>
    </source>
</evidence>
<feature type="region of interest" description="Disordered" evidence="3">
    <location>
        <begin position="1"/>
        <end position="25"/>
    </location>
</feature>
<dbReference type="SMART" id="SM00862">
    <property type="entry name" value="Trans_reg_C"/>
    <property type="match status" value="1"/>
</dbReference>
<dbReference type="PANTHER" id="PTHR35807:SF2">
    <property type="entry name" value="TRANSCRIPTIONAL ACTIVATOR DOMAIN"/>
    <property type="match status" value="1"/>
</dbReference>
<keyword evidence="2" id="KW-0238">DNA-binding</keyword>
<evidence type="ECO:0000259" key="5">
    <source>
        <dbReference type="SMART" id="SM01043"/>
    </source>
</evidence>
<dbReference type="InterPro" id="IPR001867">
    <property type="entry name" value="OmpR/PhoB-type_DNA-bd"/>
</dbReference>
<evidence type="ECO:0000313" key="7">
    <source>
        <dbReference type="Proteomes" id="UP001595699"/>
    </source>
</evidence>
<reference evidence="7" key="1">
    <citation type="journal article" date="2019" name="Int. J. Syst. Evol. Microbiol.">
        <title>The Global Catalogue of Microorganisms (GCM) 10K type strain sequencing project: providing services to taxonomists for standard genome sequencing and annotation.</title>
        <authorList>
            <consortium name="The Broad Institute Genomics Platform"/>
            <consortium name="The Broad Institute Genome Sequencing Center for Infectious Disease"/>
            <person name="Wu L."/>
            <person name="Ma J."/>
        </authorList>
    </citation>
    <scope>NUCLEOTIDE SEQUENCE [LARGE SCALE GENOMIC DNA]</scope>
    <source>
        <strain evidence="7">CGMCC 4.7241</strain>
    </source>
</reference>
<comment type="similarity">
    <text evidence="1">Belongs to the AfsR/DnrI/RedD regulatory family.</text>
</comment>
<dbReference type="EMBL" id="JBHRZH010000033">
    <property type="protein sequence ID" value="MFC3764780.1"/>
    <property type="molecule type" value="Genomic_DNA"/>
</dbReference>
<dbReference type="SUPFAM" id="SSF48452">
    <property type="entry name" value="TPR-like"/>
    <property type="match status" value="1"/>
</dbReference>
<feature type="domain" description="Bacterial transcriptional activator" evidence="5">
    <location>
        <begin position="796"/>
        <end position="933"/>
    </location>
</feature>
<proteinExistence type="inferred from homology"/>
<dbReference type="SUPFAM" id="SSF52540">
    <property type="entry name" value="P-loop containing nucleoside triphosphate hydrolases"/>
    <property type="match status" value="1"/>
</dbReference>
<dbReference type="InterPro" id="IPR011990">
    <property type="entry name" value="TPR-like_helical_dom_sf"/>
</dbReference>
<dbReference type="Pfam" id="PF25873">
    <property type="entry name" value="WHD_MalT"/>
    <property type="match status" value="1"/>
</dbReference>
<dbReference type="InterPro" id="IPR016032">
    <property type="entry name" value="Sig_transdc_resp-reg_C-effctor"/>
</dbReference>
<dbReference type="Gene3D" id="1.25.40.10">
    <property type="entry name" value="Tetratricopeptide repeat domain"/>
    <property type="match status" value="1"/>
</dbReference>
<evidence type="ECO:0000256" key="1">
    <source>
        <dbReference type="ARBA" id="ARBA00005820"/>
    </source>
</evidence>
<sequence>MSARPAGGPPIPRAKLTAPAADGLDRPRLHEVLDRAGSRVVLVTAPPGSGKTTTLAHYAAKRRVAWYQADERDGTAEALELHLRAAIQVALDSPLNDTSLVGLLEDGATEGLALVVDDVHTIAGTPAEAALARVIALAPPSTTFVLAGRRDPGPALAQLQLGVGTASLSADALRFRSWEVGELFGRFYGEPLPPEDVAALTRHTEGWAAGLQMFHLATSGKPLAERRRAVAGLWGRGRLLQSYLAATVLHHLPATTADFLVWSSALGVVDGPTCDALLERTDSAAVLDGLASQQLFTTRVDEVAGTYRYHAVLQVQLESMLAERLGKEATRSWYLRAASLLVSAGRTVEALRAYLRAEELGAVRALLQELGPRLASAGTLPDEVLAIEDDPWLGLARANRQLAAGDLAAAVETFRSVERHAPSPVVAAESTRGRRSAEAWVPGAFLPPLTKPDSVPWPVQLRYAVRGDMSALADAPVFARAVGALLRGETTTAVELAGQVDAPAHSFQSFGARLIVFAIGTWQGTVPPNALAGLAGEADAYDHPWLARIARAVGGMRGGAARAEAEQAYRECVRDGDDWGALIAGLVVGFAGMLESGAPVAVFAETAERAHRLDAGTLEAWARGFHALALARAGMPSAELEARRADGASRSVGVPAARNLALYALAMTDSSPPAPEPVAPSLHVVRGGGVPAVSLRCFGGFELRVDGHDVDWQGVRPRALATLRMLACQADQPVHEERLVEALWPGMSAEAGKRNLQVAISALRRTLEPYAPRGRSQLLRRVGMSYVFTLPEGSDADVVTFRSALARWHSLRGSSAARVRPELRAALAAYSGDLLPEDGPADWVVAEREQLRSDAARVATALADLELRAGDGVAAAEAGERAVQIDPFRDQAWRTLQSAYELTGDAAAATQARRRYAEVLDDLGIIPTPNPAATA</sequence>
<dbReference type="Pfam" id="PF03704">
    <property type="entry name" value="BTAD"/>
    <property type="match status" value="1"/>
</dbReference>
<dbReference type="InterPro" id="IPR036388">
    <property type="entry name" value="WH-like_DNA-bd_sf"/>
</dbReference>
<dbReference type="PANTHER" id="PTHR35807">
    <property type="entry name" value="TRANSCRIPTIONAL REGULATOR REDD-RELATED"/>
    <property type="match status" value="1"/>
</dbReference>